<dbReference type="PANTHER" id="PTHR15323">
    <property type="entry name" value="D123 PROTEIN"/>
    <property type="match status" value="1"/>
</dbReference>
<name>A0A1R0H0L5_9FUNG</name>
<dbReference type="GO" id="GO:0051301">
    <property type="term" value="P:cell division"/>
    <property type="evidence" value="ECO:0007669"/>
    <property type="project" value="UniProtKB-KW"/>
</dbReference>
<dbReference type="GO" id="GO:0005737">
    <property type="term" value="C:cytoplasm"/>
    <property type="evidence" value="ECO:0007669"/>
    <property type="project" value="TreeGrafter"/>
</dbReference>
<dbReference type="Proteomes" id="UP000187455">
    <property type="component" value="Unassembled WGS sequence"/>
</dbReference>
<keyword evidence="4" id="KW-1185">Reference proteome</keyword>
<keyword evidence="3" id="KW-0132">Cell division</keyword>
<comment type="caution">
    <text evidence="3">The sequence shown here is derived from an EMBL/GenBank/DDBJ whole genome shotgun (WGS) entry which is preliminary data.</text>
</comment>
<evidence type="ECO:0000313" key="4">
    <source>
        <dbReference type="Proteomes" id="UP000187455"/>
    </source>
</evidence>
<feature type="region of interest" description="Disordered" evidence="2">
    <location>
        <begin position="1"/>
        <end position="36"/>
    </location>
</feature>
<organism evidence="3 4">
    <name type="scientific">Smittium mucronatum</name>
    <dbReference type="NCBI Taxonomy" id="133383"/>
    <lineage>
        <taxon>Eukaryota</taxon>
        <taxon>Fungi</taxon>
        <taxon>Fungi incertae sedis</taxon>
        <taxon>Zoopagomycota</taxon>
        <taxon>Kickxellomycotina</taxon>
        <taxon>Harpellomycetes</taxon>
        <taxon>Harpellales</taxon>
        <taxon>Legeriomycetaceae</taxon>
        <taxon>Smittium</taxon>
    </lineage>
</organism>
<dbReference type="AlphaFoldDB" id="A0A1R0H0L5"/>
<reference evidence="3 4" key="1">
    <citation type="journal article" date="2016" name="Mol. Biol. Evol.">
        <title>Genome-Wide Survey of Gut Fungi (Harpellales) Reveals the First Horizontally Transferred Ubiquitin Gene from a Mosquito Host.</title>
        <authorList>
            <person name="Wang Y."/>
            <person name="White M.M."/>
            <person name="Kvist S."/>
            <person name="Moncalvo J.M."/>
        </authorList>
    </citation>
    <scope>NUCLEOTIDE SEQUENCE [LARGE SCALE GENOMIC DNA]</scope>
    <source>
        <strain evidence="3 4">ALG-7-W6</strain>
    </source>
</reference>
<dbReference type="OrthoDB" id="360540at2759"/>
<dbReference type="STRING" id="133383.A0A1R0H0L5"/>
<accession>A0A1R0H0L5</accession>
<comment type="similarity">
    <text evidence="1">Belongs to the CDC123 family.</text>
</comment>
<dbReference type="EMBL" id="LSSL01001334">
    <property type="protein sequence ID" value="OLY82669.1"/>
    <property type="molecule type" value="Genomic_DNA"/>
</dbReference>
<protein>
    <submittedName>
        <fullName evidence="3">Cell division cycle protein 123</fullName>
    </submittedName>
</protein>
<evidence type="ECO:0000256" key="1">
    <source>
        <dbReference type="ARBA" id="ARBA00011047"/>
    </source>
</evidence>
<gene>
    <name evidence="3" type="ORF">AYI68_g3198</name>
</gene>
<proteinExistence type="inferred from homology"/>
<evidence type="ECO:0000313" key="3">
    <source>
        <dbReference type="EMBL" id="OLY82669.1"/>
    </source>
</evidence>
<dbReference type="Pfam" id="PF07065">
    <property type="entry name" value="D123"/>
    <property type="match status" value="1"/>
</dbReference>
<evidence type="ECO:0000256" key="2">
    <source>
        <dbReference type="SAM" id="MobiDB-lite"/>
    </source>
</evidence>
<keyword evidence="3" id="KW-0131">Cell cycle</keyword>
<sequence length="280" mass="32126">MAPRRDYTDEWSDNDNDSNLKNESLNPFDEDSQNDVLDRGTEFDPAKFIEIKDSIAFLGGKVIPRLNWNAPTDAIWIATGNTLECENASQILLLLKSSDKICNDLQTFGGYSNPFASGELEPEIVLRQHVDIVPSMVFRCFVKDSVLIAISQVDCSYYEFLFKMDEKIEDFIYGFHSRMDPFDLENYCFDVYLNSKVDRAVILDFDPWFGTTSPLLFTWDELNSADSSTDFGLRLFPESMNMGPGNVFNTSKYSASRFPIELSANSYYEAREKFFNRLNN</sequence>
<dbReference type="InterPro" id="IPR009772">
    <property type="entry name" value="CDC123"/>
</dbReference>
<dbReference type="PANTHER" id="PTHR15323:SF6">
    <property type="entry name" value="CELL DIVISION CYCLE PROTEIN 123 HOMOLOG"/>
    <property type="match status" value="1"/>
</dbReference>